<dbReference type="Pfam" id="PF09339">
    <property type="entry name" value="HTH_IclR"/>
    <property type="match status" value="1"/>
</dbReference>
<accession>A0A0D8HHV7</accession>
<dbReference type="InterPro" id="IPR029016">
    <property type="entry name" value="GAF-like_dom_sf"/>
</dbReference>
<evidence type="ECO:0000259" key="5">
    <source>
        <dbReference type="PROSITE" id="PS51078"/>
    </source>
</evidence>
<dbReference type="SMART" id="SM00346">
    <property type="entry name" value="HTH_ICLR"/>
    <property type="match status" value="1"/>
</dbReference>
<dbReference type="GO" id="GO:0045892">
    <property type="term" value="P:negative regulation of DNA-templated transcription"/>
    <property type="evidence" value="ECO:0007669"/>
    <property type="project" value="TreeGrafter"/>
</dbReference>
<comment type="caution">
    <text evidence="6">The sequence shown here is derived from an EMBL/GenBank/DDBJ whole genome shotgun (WGS) entry which is preliminary data.</text>
</comment>
<dbReference type="STRING" id="1280514.AXFE_17120"/>
<protein>
    <submittedName>
        <fullName evidence="6">Transcriptional regulator KdgR</fullName>
    </submittedName>
</protein>
<evidence type="ECO:0000256" key="1">
    <source>
        <dbReference type="ARBA" id="ARBA00023015"/>
    </source>
</evidence>
<dbReference type="Proteomes" id="UP000032360">
    <property type="component" value="Unassembled WGS sequence"/>
</dbReference>
<dbReference type="InterPro" id="IPR050707">
    <property type="entry name" value="HTH_MetabolicPath_Reg"/>
</dbReference>
<dbReference type="PANTHER" id="PTHR30136">
    <property type="entry name" value="HELIX-TURN-HELIX TRANSCRIPTIONAL REGULATOR, ICLR FAMILY"/>
    <property type="match status" value="1"/>
</dbReference>
<feature type="domain" description="HTH iclR-type" evidence="4">
    <location>
        <begin position="3"/>
        <end position="65"/>
    </location>
</feature>
<keyword evidence="7" id="KW-1185">Reference proteome</keyword>
<sequence>MANPLVASAFEVVGLLSKSSEGVCLGAISDSLSLPKSGVHRLLGQLMEIGLVRQGVESGRYFLTLKLLSLAFGHLTSLGVADAASPFLDQLASESGELVRLAIVEADRLVWIAKAQGSNSGLIYDPQMGAEVPLFCTASGLYAWLCHLFDREAVRLVLEQGIFLPPQAGPNAPASVVQLLDVLEQSRFLGYSLVQECSAPGMSAIACALKHPNSGSVLGIVSIGGPSIRLLREHLDDLIEPLMAAASSLDAICSTSPYLSSAHPNIMQRLNWFNTLRIRIFYGLQNQ</sequence>
<dbReference type="Gene3D" id="3.30.450.40">
    <property type="match status" value="1"/>
</dbReference>
<gene>
    <name evidence="6" type="primary">kdgR</name>
    <name evidence="6" type="ORF">AXFE_17120</name>
</gene>
<dbReference type="GO" id="GO:0003700">
    <property type="term" value="F:DNA-binding transcription factor activity"/>
    <property type="evidence" value="ECO:0007669"/>
    <property type="project" value="TreeGrafter"/>
</dbReference>
<dbReference type="InterPro" id="IPR005471">
    <property type="entry name" value="Tscrpt_reg_IclR_N"/>
</dbReference>
<dbReference type="InterPro" id="IPR036390">
    <property type="entry name" value="WH_DNA-bd_sf"/>
</dbReference>
<feature type="domain" description="IclR-ED" evidence="5">
    <location>
        <begin position="66"/>
        <end position="255"/>
    </location>
</feature>
<dbReference type="PANTHER" id="PTHR30136:SF35">
    <property type="entry name" value="HTH-TYPE TRANSCRIPTIONAL REGULATOR RV1719"/>
    <property type="match status" value="1"/>
</dbReference>
<evidence type="ECO:0000313" key="7">
    <source>
        <dbReference type="Proteomes" id="UP000032360"/>
    </source>
</evidence>
<keyword evidence="3" id="KW-0804">Transcription</keyword>
<dbReference type="EMBL" id="JXYS01000042">
    <property type="protein sequence ID" value="KJF17434.1"/>
    <property type="molecule type" value="Genomic_DNA"/>
</dbReference>
<evidence type="ECO:0000259" key="4">
    <source>
        <dbReference type="PROSITE" id="PS51077"/>
    </source>
</evidence>
<dbReference type="GO" id="GO:0003677">
    <property type="term" value="F:DNA binding"/>
    <property type="evidence" value="ECO:0007669"/>
    <property type="project" value="UniProtKB-KW"/>
</dbReference>
<evidence type="ECO:0000313" key="6">
    <source>
        <dbReference type="EMBL" id="KJF17434.1"/>
    </source>
</evidence>
<dbReference type="PROSITE" id="PS51078">
    <property type="entry name" value="ICLR_ED"/>
    <property type="match status" value="1"/>
</dbReference>
<proteinExistence type="predicted"/>
<organism evidence="6 7">
    <name type="scientific">Acidithrix ferrooxidans</name>
    <dbReference type="NCBI Taxonomy" id="1280514"/>
    <lineage>
        <taxon>Bacteria</taxon>
        <taxon>Bacillati</taxon>
        <taxon>Actinomycetota</taxon>
        <taxon>Acidimicrobiia</taxon>
        <taxon>Acidimicrobiales</taxon>
        <taxon>Acidimicrobiaceae</taxon>
        <taxon>Acidithrix</taxon>
    </lineage>
</organism>
<keyword evidence="1" id="KW-0805">Transcription regulation</keyword>
<dbReference type="AlphaFoldDB" id="A0A0D8HHV7"/>
<dbReference type="InterPro" id="IPR014757">
    <property type="entry name" value="Tscrpt_reg_IclR_C"/>
</dbReference>
<dbReference type="SUPFAM" id="SSF46785">
    <property type="entry name" value="Winged helix' DNA-binding domain"/>
    <property type="match status" value="1"/>
</dbReference>
<dbReference type="SUPFAM" id="SSF55781">
    <property type="entry name" value="GAF domain-like"/>
    <property type="match status" value="1"/>
</dbReference>
<dbReference type="Gene3D" id="1.10.10.10">
    <property type="entry name" value="Winged helix-like DNA-binding domain superfamily/Winged helix DNA-binding domain"/>
    <property type="match status" value="1"/>
</dbReference>
<keyword evidence="2" id="KW-0238">DNA-binding</keyword>
<dbReference type="Pfam" id="PF01614">
    <property type="entry name" value="IclR_C"/>
    <property type="match status" value="1"/>
</dbReference>
<name>A0A0D8HHV7_9ACTN</name>
<evidence type="ECO:0000256" key="3">
    <source>
        <dbReference type="ARBA" id="ARBA00023163"/>
    </source>
</evidence>
<reference evidence="6 7" key="1">
    <citation type="submission" date="2015-01" db="EMBL/GenBank/DDBJ databases">
        <title>Draft genome of the acidophilic iron oxidizer Acidithrix ferrooxidans strain Py-F3.</title>
        <authorList>
            <person name="Poehlein A."/>
            <person name="Eisen S."/>
            <person name="Schloemann M."/>
            <person name="Johnson B.D."/>
            <person name="Daniel R."/>
            <person name="Muehling M."/>
        </authorList>
    </citation>
    <scope>NUCLEOTIDE SEQUENCE [LARGE SCALE GENOMIC DNA]</scope>
    <source>
        <strain evidence="6 7">Py-F3</strain>
    </source>
</reference>
<dbReference type="InterPro" id="IPR036388">
    <property type="entry name" value="WH-like_DNA-bd_sf"/>
</dbReference>
<evidence type="ECO:0000256" key="2">
    <source>
        <dbReference type="ARBA" id="ARBA00023125"/>
    </source>
</evidence>
<dbReference type="PROSITE" id="PS51077">
    <property type="entry name" value="HTH_ICLR"/>
    <property type="match status" value="1"/>
</dbReference>